<dbReference type="Gene3D" id="3.20.20.240">
    <property type="entry name" value="Methylmalonyl-CoA mutase"/>
    <property type="match status" value="1"/>
</dbReference>
<dbReference type="SUPFAM" id="SSF51703">
    <property type="entry name" value="Cobalamin (vitamin B12)-dependent enzymes"/>
    <property type="match status" value="1"/>
</dbReference>
<comment type="caution">
    <text evidence="1">The sequence shown here is derived from an EMBL/GenBank/DDBJ whole genome shotgun (WGS) entry which is preliminary data.</text>
</comment>
<proteinExistence type="predicted"/>
<accession>M0BT80</accession>
<keyword evidence="2" id="KW-1185">Reference proteome</keyword>
<reference evidence="1 2" key="1">
    <citation type="journal article" date="2014" name="PLoS Genet.">
        <title>Phylogenetically driven sequencing of extremely halophilic archaea reveals strategies for static and dynamic osmo-response.</title>
        <authorList>
            <person name="Becker E.A."/>
            <person name="Seitzer P.M."/>
            <person name="Tritt A."/>
            <person name="Larsen D."/>
            <person name="Krusor M."/>
            <person name="Yao A.I."/>
            <person name="Wu D."/>
            <person name="Madern D."/>
            <person name="Eisen J.A."/>
            <person name="Darling A.E."/>
            <person name="Facciotti M.T."/>
        </authorList>
    </citation>
    <scope>NUCLEOTIDE SEQUENCE [LARGE SCALE GENOMIC DNA]</scope>
    <source>
        <strain evidence="1 2">JCM 14624</strain>
    </source>
</reference>
<dbReference type="InterPro" id="IPR016176">
    <property type="entry name" value="Cbl-dep_enz_cat"/>
</dbReference>
<dbReference type="EMBL" id="AOIQ01000003">
    <property type="protein sequence ID" value="ELZ14236.1"/>
    <property type="molecule type" value="Genomic_DNA"/>
</dbReference>
<feature type="non-terminal residue" evidence="1">
    <location>
        <position position="75"/>
    </location>
</feature>
<protein>
    <submittedName>
        <fullName evidence="1">Glutamate mutase subunit E</fullName>
    </submittedName>
</protein>
<dbReference type="GO" id="GO:0003824">
    <property type="term" value="F:catalytic activity"/>
    <property type="evidence" value="ECO:0007669"/>
    <property type="project" value="InterPro"/>
</dbReference>
<gene>
    <name evidence="1" type="ORF">C479_00862</name>
</gene>
<sequence>MVRDEQLSSDELATIDESIRAEWPTGEAATVDDAIAFHEGLPASKEFATVLESATEPLLQPRAGVCLLYTSLSGL</sequence>
<evidence type="ECO:0000313" key="1">
    <source>
        <dbReference type="EMBL" id="ELZ14236.1"/>
    </source>
</evidence>
<dbReference type="AlphaFoldDB" id="M0BT80"/>
<organism evidence="1 2">
    <name type="scientific">Halovivax asiaticus JCM 14624</name>
    <dbReference type="NCBI Taxonomy" id="1227490"/>
    <lineage>
        <taxon>Archaea</taxon>
        <taxon>Methanobacteriati</taxon>
        <taxon>Methanobacteriota</taxon>
        <taxon>Stenosarchaea group</taxon>
        <taxon>Halobacteria</taxon>
        <taxon>Halobacteriales</taxon>
        <taxon>Natrialbaceae</taxon>
        <taxon>Halovivax</taxon>
    </lineage>
</organism>
<dbReference type="GO" id="GO:0031419">
    <property type="term" value="F:cobalamin binding"/>
    <property type="evidence" value="ECO:0007669"/>
    <property type="project" value="InterPro"/>
</dbReference>
<dbReference type="Proteomes" id="UP000011560">
    <property type="component" value="Unassembled WGS sequence"/>
</dbReference>
<name>M0BT80_9EURY</name>
<dbReference type="STRING" id="1227490.C479_00862"/>
<evidence type="ECO:0000313" key="2">
    <source>
        <dbReference type="Proteomes" id="UP000011560"/>
    </source>
</evidence>